<dbReference type="CDD" id="cd00305">
    <property type="entry name" value="Cu-Zn_Superoxide_Dismutase"/>
    <property type="match status" value="1"/>
</dbReference>
<keyword evidence="3 7" id="KW-0862">Zinc</keyword>
<evidence type="ECO:0000256" key="6">
    <source>
        <dbReference type="ARBA" id="ARBA00023008"/>
    </source>
</evidence>
<evidence type="ECO:0000256" key="7">
    <source>
        <dbReference type="RuleBase" id="RU000393"/>
    </source>
</evidence>
<dbReference type="InParanoid" id="A7S2P3"/>
<dbReference type="PhylomeDB" id="A7S2P3"/>
<dbReference type="FunFam" id="2.60.40.200:FF:000001">
    <property type="entry name" value="Superoxide dismutase [Cu-Zn]"/>
    <property type="match status" value="1"/>
</dbReference>
<dbReference type="Gene3D" id="2.60.40.200">
    <property type="entry name" value="Superoxide dismutase, copper/zinc binding domain"/>
    <property type="match status" value="1"/>
</dbReference>
<dbReference type="PRINTS" id="PR00068">
    <property type="entry name" value="CUZNDISMTASE"/>
</dbReference>
<dbReference type="PROSITE" id="PS00087">
    <property type="entry name" value="SOD_CU_ZN_1"/>
    <property type="match status" value="1"/>
</dbReference>
<comment type="catalytic activity">
    <reaction evidence="7">
        <text>2 superoxide + 2 H(+) = H2O2 + O2</text>
        <dbReference type="Rhea" id="RHEA:20696"/>
        <dbReference type="ChEBI" id="CHEBI:15378"/>
        <dbReference type="ChEBI" id="CHEBI:15379"/>
        <dbReference type="ChEBI" id="CHEBI:16240"/>
        <dbReference type="ChEBI" id="CHEBI:18421"/>
        <dbReference type="EC" id="1.15.1.1"/>
    </reaction>
</comment>
<accession>A7S2P3</accession>
<comment type="similarity">
    <text evidence="1 7">Belongs to the Cu-Zn superoxide dismutase family.</text>
</comment>
<dbReference type="PROSITE" id="PS00332">
    <property type="entry name" value="SOD_CU_ZN_2"/>
    <property type="match status" value="1"/>
</dbReference>
<reference evidence="9 10" key="1">
    <citation type="journal article" date="2007" name="Science">
        <title>Sea anemone genome reveals ancestral eumetazoan gene repertoire and genomic organization.</title>
        <authorList>
            <person name="Putnam N.H."/>
            <person name="Srivastava M."/>
            <person name="Hellsten U."/>
            <person name="Dirks B."/>
            <person name="Chapman J."/>
            <person name="Salamov A."/>
            <person name="Terry A."/>
            <person name="Shapiro H."/>
            <person name="Lindquist E."/>
            <person name="Kapitonov V.V."/>
            <person name="Jurka J."/>
            <person name="Genikhovich G."/>
            <person name="Grigoriev I.V."/>
            <person name="Lucas S.M."/>
            <person name="Steele R.E."/>
            <person name="Finnerty J.R."/>
            <person name="Technau U."/>
            <person name="Martindale M.Q."/>
            <person name="Rokhsar D.S."/>
        </authorList>
    </citation>
    <scope>NUCLEOTIDE SEQUENCE [LARGE SCALE GENOMIC DNA]</scope>
    <source>
        <strain evidence="10">CH2 X CH6</strain>
    </source>
</reference>
<dbReference type="InterPro" id="IPR036423">
    <property type="entry name" value="SOD-like_Cu/Zn_dom_sf"/>
</dbReference>
<evidence type="ECO:0000313" key="10">
    <source>
        <dbReference type="Proteomes" id="UP000001593"/>
    </source>
</evidence>
<dbReference type="GO" id="GO:0005507">
    <property type="term" value="F:copper ion binding"/>
    <property type="evidence" value="ECO:0000318"/>
    <property type="project" value="GO_Central"/>
</dbReference>
<dbReference type="GO" id="GO:0019430">
    <property type="term" value="P:removal of superoxide radicals"/>
    <property type="evidence" value="ECO:0000318"/>
    <property type="project" value="GO_Central"/>
</dbReference>
<feature type="domain" description="Superoxide dismutase copper/zinc binding" evidence="8">
    <location>
        <begin position="15"/>
        <end position="150"/>
    </location>
</feature>
<dbReference type="InterPro" id="IPR024134">
    <property type="entry name" value="SOD_Cu/Zn_/chaperone"/>
</dbReference>
<dbReference type="PANTHER" id="PTHR10003">
    <property type="entry name" value="SUPEROXIDE DISMUTASE CU-ZN -RELATED"/>
    <property type="match status" value="1"/>
</dbReference>
<evidence type="ECO:0000313" key="9">
    <source>
        <dbReference type="EMBL" id="EDO42041.1"/>
    </source>
</evidence>
<dbReference type="GO" id="GO:0004784">
    <property type="term" value="F:superoxide dismutase activity"/>
    <property type="evidence" value="ECO:0000318"/>
    <property type="project" value="GO_Central"/>
</dbReference>
<comment type="function">
    <text evidence="7">Destroys radicals which are normally produced within the cells and which are toxic to biological systems.</text>
</comment>
<evidence type="ECO:0000259" key="8">
    <source>
        <dbReference type="Pfam" id="PF00080"/>
    </source>
</evidence>
<dbReference type="eggNOG" id="KOG0441">
    <property type="taxonomic scope" value="Eukaryota"/>
</dbReference>
<keyword evidence="2 7" id="KW-0479">Metal-binding</keyword>
<dbReference type="Proteomes" id="UP000001593">
    <property type="component" value="Unassembled WGS sequence"/>
</dbReference>
<keyword evidence="10" id="KW-1185">Reference proteome</keyword>
<dbReference type="OMA" id="CGTIWIK"/>
<comment type="cofactor">
    <cofactor evidence="7">
        <name>Cu cation</name>
        <dbReference type="ChEBI" id="CHEBI:23378"/>
    </cofactor>
    <text evidence="7">Binds 1 copper ion per subunit.</text>
</comment>
<dbReference type="EC" id="1.15.1.1" evidence="7"/>
<keyword evidence="6 7" id="KW-0186">Copper</keyword>
<dbReference type="SUPFAM" id="SSF49329">
    <property type="entry name" value="Cu,Zn superoxide dismutase-like"/>
    <property type="match status" value="1"/>
</dbReference>
<sequence length="154" mass="15850">MVIRGVCCLVGDNEVKGVIHFTQQAPDGPCTLRGRITGLTEGKHGFHIHEFGDNTNGCTSAGAHYNPHGKMHGAPEDKDRHLGDLGNIEADANGIADVSITDCLVSLTGQCSIIGRSLVVHEGMDDLGAGGHELSLTTGNAGGRVACGVIGIAL</sequence>
<comment type="cofactor">
    <cofactor evidence="7">
        <name>Zn(2+)</name>
        <dbReference type="ChEBI" id="CHEBI:29105"/>
    </cofactor>
    <text evidence="7">Binds 1 zinc ion per subunit.</text>
</comment>
<proteinExistence type="inferred from homology"/>
<protein>
    <recommendedName>
        <fullName evidence="7">Superoxide dismutase [Cu-Zn]</fullName>
        <ecNumber evidence="7">1.15.1.1</ecNumber>
    </recommendedName>
</protein>
<dbReference type="AlphaFoldDB" id="A7S2P3"/>
<dbReference type="Pfam" id="PF00080">
    <property type="entry name" value="Sod_Cu"/>
    <property type="match status" value="1"/>
</dbReference>
<dbReference type="InterPro" id="IPR001424">
    <property type="entry name" value="SOD_Cu_Zn_dom"/>
</dbReference>
<evidence type="ECO:0000256" key="3">
    <source>
        <dbReference type="ARBA" id="ARBA00022833"/>
    </source>
</evidence>
<dbReference type="EMBL" id="DS469569">
    <property type="protein sequence ID" value="EDO42041.1"/>
    <property type="molecule type" value="Genomic_DNA"/>
</dbReference>
<dbReference type="FunCoup" id="A7S2P3">
    <property type="interactions" value="668"/>
</dbReference>
<organism evidence="9 10">
    <name type="scientific">Nematostella vectensis</name>
    <name type="common">Starlet sea anemone</name>
    <dbReference type="NCBI Taxonomy" id="45351"/>
    <lineage>
        <taxon>Eukaryota</taxon>
        <taxon>Metazoa</taxon>
        <taxon>Cnidaria</taxon>
        <taxon>Anthozoa</taxon>
        <taxon>Hexacorallia</taxon>
        <taxon>Actiniaria</taxon>
        <taxon>Edwardsiidae</taxon>
        <taxon>Nematostella</taxon>
    </lineage>
</organism>
<evidence type="ECO:0000256" key="5">
    <source>
        <dbReference type="ARBA" id="ARBA00023002"/>
    </source>
</evidence>
<dbReference type="InterPro" id="IPR018152">
    <property type="entry name" value="SOD_Cu/Zn_BS"/>
</dbReference>
<name>A7S2P3_NEMVE</name>
<keyword evidence="4" id="KW-0049">Antioxidant</keyword>
<evidence type="ECO:0000256" key="1">
    <source>
        <dbReference type="ARBA" id="ARBA00010457"/>
    </source>
</evidence>
<gene>
    <name evidence="9" type="ORF">NEMVEDRAFT_v1g234825</name>
</gene>
<keyword evidence="5 7" id="KW-0560">Oxidoreductase</keyword>
<dbReference type="STRING" id="45351.A7S2P3"/>
<dbReference type="HOGENOM" id="CLU_056632_4_1_1"/>
<evidence type="ECO:0000256" key="2">
    <source>
        <dbReference type="ARBA" id="ARBA00022723"/>
    </source>
</evidence>
<evidence type="ECO:0000256" key="4">
    <source>
        <dbReference type="ARBA" id="ARBA00022862"/>
    </source>
</evidence>